<dbReference type="EMBL" id="HACA01027024">
    <property type="protein sequence ID" value="CDW44385.1"/>
    <property type="molecule type" value="Transcribed_RNA"/>
</dbReference>
<proteinExistence type="predicted"/>
<evidence type="ECO:0000313" key="1">
    <source>
        <dbReference type="EMBL" id="CDW44385.1"/>
    </source>
</evidence>
<protein>
    <submittedName>
        <fullName evidence="1">Uncharacterized protein</fullName>
    </submittedName>
</protein>
<feature type="non-terminal residue" evidence="1">
    <location>
        <position position="53"/>
    </location>
</feature>
<dbReference type="AlphaFoldDB" id="A0A0K2V290"/>
<accession>A0A0K2V290</accession>
<organism evidence="1">
    <name type="scientific">Lepeophtheirus salmonis</name>
    <name type="common">Salmon louse</name>
    <name type="synonym">Caligus salmonis</name>
    <dbReference type="NCBI Taxonomy" id="72036"/>
    <lineage>
        <taxon>Eukaryota</taxon>
        <taxon>Metazoa</taxon>
        <taxon>Ecdysozoa</taxon>
        <taxon>Arthropoda</taxon>
        <taxon>Crustacea</taxon>
        <taxon>Multicrustacea</taxon>
        <taxon>Hexanauplia</taxon>
        <taxon>Copepoda</taxon>
        <taxon>Siphonostomatoida</taxon>
        <taxon>Caligidae</taxon>
        <taxon>Lepeophtheirus</taxon>
    </lineage>
</organism>
<name>A0A0K2V290_LEPSM</name>
<reference evidence="1" key="1">
    <citation type="submission" date="2014-05" db="EMBL/GenBank/DDBJ databases">
        <authorList>
            <person name="Chronopoulou M."/>
        </authorList>
    </citation>
    <scope>NUCLEOTIDE SEQUENCE</scope>
    <source>
        <tissue evidence="1">Whole organism</tissue>
    </source>
</reference>
<sequence length="53" mass="6466">MINNIPQFTDHNVYMYIIWLVFIRSNSHSRTFFFLFFSQILSDENIICQLFNS</sequence>